<evidence type="ECO:0000313" key="4">
    <source>
        <dbReference type="Proteomes" id="UP000077755"/>
    </source>
</evidence>
<keyword evidence="4" id="KW-1185">Reference proteome</keyword>
<evidence type="ECO:0000256" key="1">
    <source>
        <dbReference type="ARBA" id="ARBA00010515"/>
    </source>
</evidence>
<evidence type="ECO:0000259" key="2">
    <source>
        <dbReference type="Pfam" id="PF07859"/>
    </source>
</evidence>
<protein>
    <recommendedName>
        <fullName evidence="2">Alpha/beta hydrolase fold-3 domain-containing protein</fullName>
    </recommendedName>
</protein>
<feature type="domain" description="Alpha/beta hydrolase fold-3" evidence="2">
    <location>
        <begin position="93"/>
        <end position="312"/>
    </location>
</feature>
<dbReference type="InterPro" id="IPR029058">
    <property type="entry name" value="AB_hydrolase_fold"/>
</dbReference>
<dbReference type="AlphaFoldDB" id="A0AAF0XCS3"/>
<proteinExistence type="inferred from homology"/>
<accession>A0AAF0XCS3</accession>
<dbReference type="KEGG" id="dcr:108225761"/>
<sequence length="335" mass="37460">MDSSSNDAAKNILQPKVIEYDEGNEILRDFIPFIRVYRDGKIERLACTEIVPAGNDPNTGVQSKDVVVTKETNVSARLYMPESIKPGEKLPLLIYFHGGGFVVESAFSRIYNTHLNQLVKQANIVVVSVDYRLAPEHPLPIPYFDSWFAFNWVASHSSGNGEEPWLNEHVDFGRVFIGGDSAGGNLAHNVAMAVGNETRDDIRVRGVCLNHPMVWGSDASVDGKVIDAGIKEFMEKLWRFTYPETSGTDDPKLNPDKIADFSRFGCERVLLVVAEHDFMREWQLHYGGVLGKCGWKGNIEIMECEGEGHVFYLFDPASDNALALLKKMASFINQE</sequence>
<reference evidence="3" key="1">
    <citation type="journal article" date="2016" name="Nat. Genet.">
        <title>A high-quality carrot genome assembly provides new insights into carotenoid accumulation and asterid genome evolution.</title>
        <authorList>
            <person name="Iorizzo M."/>
            <person name="Ellison S."/>
            <person name="Senalik D."/>
            <person name="Zeng P."/>
            <person name="Satapoomin P."/>
            <person name="Huang J."/>
            <person name="Bowman M."/>
            <person name="Iovene M."/>
            <person name="Sanseverino W."/>
            <person name="Cavagnaro P."/>
            <person name="Yildiz M."/>
            <person name="Macko-Podgorni A."/>
            <person name="Moranska E."/>
            <person name="Grzebelus E."/>
            <person name="Grzebelus D."/>
            <person name="Ashrafi H."/>
            <person name="Zheng Z."/>
            <person name="Cheng S."/>
            <person name="Spooner D."/>
            <person name="Van Deynze A."/>
            <person name="Simon P."/>
        </authorList>
    </citation>
    <scope>NUCLEOTIDE SEQUENCE</scope>
    <source>
        <tissue evidence="3">Leaf</tissue>
    </source>
</reference>
<dbReference type="InterPro" id="IPR013094">
    <property type="entry name" value="AB_hydrolase_3"/>
</dbReference>
<dbReference type="Gene3D" id="3.40.50.1820">
    <property type="entry name" value="alpha/beta hydrolase"/>
    <property type="match status" value="1"/>
</dbReference>
<dbReference type="SUPFAM" id="SSF53474">
    <property type="entry name" value="alpha/beta-Hydrolases"/>
    <property type="match status" value="1"/>
</dbReference>
<dbReference type="Proteomes" id="UP000077755">
    <property type="component" value="Chromosome 6"/>
</dbReference>
<reference evidence="3" key="2">
    <citation type="submission" date="2022-03" db="EMBL/GenBank/DDBJ databases">
        <title>Draft title - Genomic analysis of global carrot germplasm unveils the trajectory of domestication and the origin of high carotenoid orange carrot.</title>
        <authorList>
            <person name="Iorizzo M."/>
            <person name="Ellison S."/>
            <person name="Senalik D."/>
            <person name="Macko-Podgorni A."/>
            <person name="Grzebelus D."/>
            <person name="Bostan H."/>
            <person name="Rolling W."/>
            <person name="Curaba J."/>
            <person name="Simon P."/>
        </authorList>
    </citation>
    <scope>NUCLEOTIDE SEQUENCE</scope>
    <source>
        <tissue evidence="3">Leaf</tissue>
    </source>
</reference>
<dbReference type="Pfam" id="PF07859">
    <property type="entry name" value="Abhydrolase_3"/>
    <property type="match status" value="1"/>
</dbReference>
<dbReference type="PANTHER" id="PTHR23024:SF467">
    <property type="entry name" value="CARBOXYLESTERASE 12-RELATED"/>
    <property type="match status" value="1"/>
</dbReference>
<dbReference type="PANTHER" id="PTHR23024">
    <property type="entry name" value="ARYLACETAMIDE DEACETYLASE"/>
    <property type="match status" value="1"/>
</dbReference>
<gene>
    <name evidence="3" type="ORF">DCAR_0624134</name>
</gene>
<name>A0AAF0XCS3_DAUCS</name>
<comment type="similarity">
    <text evidence="1">Belongs to the 'GDXG' lipolytic enzyme family.</text>
</comment>
<organism evidence="3 4">
    <name type="scientific">Daucus carota subsp. sativus</name>
    <name type="common">Carrot</name>
    <dbReference type="NCBI Taxonomy" id="79200"/>
    <lineage>
        <taxon>Eukaryota</taxon>
        <taxon>Viridiplantae</taxon>
        <taxon>Streptophyta</taxon>
        <taxon>Embryophyta</taxon>
        <taxon>Tracheophyta</taxon>
        <taxon>Spermatophyta</taxon>
        <taxon>Magnoliopsida</taxon>
        <taxon>eudicotyledons</taxon>
        <taxon>Gunneridae</taxon>
        <taxon>Pentapetalae</taxon>
        <taxon>asterids</taxon>
        <taxon>campanulids</taxon>
        <taxon>Apiales</taxon>
        <taxon>Apiaceae</taxon>
        <taxon>Apioideae</taxon>
        <taxon>Scandiceae</taxon>
        <taxon>Daucinae</taxon>
        <taxon>Daucus</taxon>
        <taxon>Daucus sect. Daucus</taxon>
    </lineage>
</organism>
<dbReference type="GO" id="GO:0016787">
    <property type="term" value="F:hydrolase activity"/>
    <property type="evidence" value="ECO:0007669"/>
    <property type="project" value="InterPro"/>
</dbReference>
<dbReference type="InterPro" id="IPR050466">
    <property type="entry name" value="Carboxylest/Gibb_receptor"/>
</dbReference>
<evidence type="ECO:0000313" key="3">
    <source>
        <dbReference type="EMBL" id="WOH04722.1"/>
    </source>
</evidence>
<dbReference type="EMBL" id="CP093348">
    <property type="protein sequence ID" value="WOH04722.1"/>
    <property type="molecule type" value="Genomic_DNA"/>
</dbReference>